<evidence type="ECO:0000313" key="1">
    <source>
        <dbReference type="EMBL" id="KAI4320980.1"/>
    </source>
</evidence>
<proteinExistence type="predicted"/>
<protein>
    <submittedName>
        <fullName evidence="1">Uncharacterized protein</fullName>
    </submittedName>
</protein>
<evidence type="ECO:0000313" key="2">
    <source>
        <dbReference type="Proteomes" id="UP001057402"/>
    </source>
</evidence>
<dbReference type="Proteomes" id="UP001057402">
    <property type="component" value="Chromosome 10"/>
</dbReference>
<gene>
    <name evidence="1" type="ORF">MLD38_034407</name>
</gene>
<dbReference type="EMBL" id="CM042889">
    <property type="protein sequence ID" value="KAI4320980.1"/>
    <property type="molecule type" value="Genomic_DNA"/>
</dbReference>
<comment type="caution">
    <text evidence="1">The sequence shown here is derived from an EMBL/GenBank/DDBJ whole genome shotgun (WGS) entry which is preliminary data.</text>
</comment>
<sequence>MPAPSPLSDNLVRTFTATKEMAQDVVTAAAPKAGEVALAFKDTATSAAIAMAPTVKDVAESAKEITISWASWFKHKIGNLGIIQRGPAAEKVKKSRLLSPTNSPAPAPVKFPRTP</sequence>
<reference evidence="2" key="1">
    <citation type="journal article" date="2023" name="Front. Plant Sci.">
        <title>Chromosomal-level genome assembly of Melastoma candidum provides insights into trichome evolution.</title>
        <authorList>
            <person name="Zhong Y."/>
            <person name="Wu W."/>
            <person name="Sun C."/>
            <person name="Zou P."/>
            <person name="Liu Y."/>
            <person name="Dai S."/>
            <person name="Zhou R."/>
        </authorList>
    </citation>
    <scope>NUCLEOTIDE SEQUENCE [LARGE SCALE GENOMIC DNA]</scope>
</reference>
<accession>A0ACB9M9Y3</accession>
<organism evidence="1 2">
    <name type="scientific">Melastoma candidum</name>
    <dbReference type="NCBI Taxonomy" id="119954"/>
    <lineage>
        <taxon>Eukaryota</taxon>
        <taxon>Viridiplantae</taxon>
        <taxon>Streptophyta</taxon>
        <taxon>Embryophyta</taxon>
        <taxon>Tracheophyta</taxon>
        <taxon>Spermatophyta</taxon>
        <taxon>Magnoliopsida</taxon>
        <taxon>eudicotyledons</taxon>
        <taxon>Gunneridae</taxon>
        <taxon>Pentapetalae</taxon>
        <taxon>rosids</taxon>
        <taxon>malvids</taxon>
        <taxon>Myrtales</taxon>
        <taxon>Melastomataceae</taxon>
        <taxon>Melastomatoideae</taxon>
        <taxon>Melastomateae</taxon>
        <taxon>Melastoma</taxon>
    </lineage>
</organism>
<name>A0ACB9M9Y3_9MYRT</name>
<keyword evidence="2" id="KW-1185">Reference proteome</keyword>